<keyword evidence="5" id="KW-1185">Reference proteome</keyword>
<dbReference type="AlphaFoldDB" id="A0A7Y0EME7"/>
<dbReference type="Proteomes" id="UP000537131">
    <property type="component" value="Unassembled WGS sequence"/>
</dbReference>
<evidence type="ECO:0000313" key="5">
    <source>
        <dbReference type="Proteomes" id="UP000537131"/>
    </source>
</evidence>
<dbReference type="Gene3D" id="3.90.400.10">
    <property type="entry name" value="Oligo-1,6-glucosidase, Domain 2"/>
    <property type="match status" value="1"/>
</dbReference>
<dbReference type="InterPro" id="IPR014756">
    <property type="entry name" value="Ig_E-set"/>
</dbReference>
<dbReference type="InterPro" id="IPR013780">
    <property type="entry name" value="Glyco_hydro_b"/>
</dbReference>
<proteinExistence type="predicted"/>
<dbReference type="EMBL" id="JABBNI010000066">
    <property type="protein sequence ID" value="NMM65787.1"/>
    <property type="molecule type" value="Genomic_DNA"/>
</dbReference>
<sequence>MNSISILHNSWDSFFRCPFGAVECDKDILLRIEINTNFYINDVKLVLFDDYNKNYYPMNLEFKENDKFIFNFNLKTPKNPDLLFYYFEVLINNKIIYCGNTPFITGGKGNLYESSPFPYQITVFEKGYTTPNWFKNSVIYQIFVDRFFNGNDDKSILNPKKNTFIYGNWSDKPMYIRNPETNEILRWDFYGGNLKGVLKKLDYLKDLGINVIYLNPIFEARSNHKYDTANYKKIDSMFGDESLFKLLIKEASSRNINIILDGVFSHTGSDSIYFNKYNNYDSLGAYQSKNSKYHSWYNFRNYPNEYDCWWGVSDLPNVNELNESYLNYIIKDEDSVINHWIKTGIKGWRLDVADELPDEFIKELKKVSTSTDSDSVVIGEVWEDASNKISYSKRRQYFLGKELDSVTNYLMRDNLLNFLWNKINAETLHNKFMSLYENYPHHNFYSLVNLIGSHDVERIYTLLKKIANNNFMINSYNNLDDICFKLLKIVTLIQFTFPGVPLLYYGDETGLEGDKDPDNRATYPWGFENKEILNWYKNLIHIRNDNNALRTGKWNQLYFYDSVYGYLRYIDNNVDEFSTPCKNSLCLILVNKSPTETYNIKINLTNFNYSCLTNFLDKHDKVEITNGELNFYIKPLDAKLYIATYINEL</sequence>
<comment type="caution">
    <text evidence="4">The sequence shown here is derived from an EMBL/GenBank/DDBJ whole genome shotgun (WGS) entry which is preliminary data.</text>
</comment>
<keyword evidence="1 4" id="KW-0378">Hydrolase</keyword>
<keyword evidence="2" id="KW-0326">Glycosidase</keyword>
<protein>
    <submittedName>
        <fullName evidence="4">Glycoside hydrolase family 13 protein</fullName>
    </submittedName>
</protein>
<accession>A0A7Y0EME7</accession>
<dbReference type="InterPro" id="IPR017853">
    <property type="entry name" value="GH"/>
</dbReference>
<dbReference type="Gene3D" id="2.60.40.1180">
    <property type="entry name" value="Golgi alpha-mannosidase II"/>
    <property type="match status" value="1"/>
</dbReference>
<dbReference type="Gene3D" id="3.20.20.80">
    <property type="entry name" value="Glycosidases"/>
    <property type="match status" value="1"/>
</dbReference>
<dbReference type="GO" id="GO:0016798">
    <property type="term" value="F:hydrolase activity, acting on glycosyl bonds"/>
    <property type="evidence" value="ECO:0007669"/>
    <property type="project" value="UniProtKB-KW"/>
</dbReference>
<organism evidence="4 5">
    <name type="scientific">Clostridium muellerianum</name>
    <dbReference type="NCBI Taxonomy" id="2716538"/>
    <lineage>
        <taxon>Bacteria</taxon>
        <taxon>Bacillati</taxon>
        <taxon>Bacillota</taxon>
        <taxon>Clostridia</taxon>
        <taxon>Eubacteriales</taxon>
        <taxon>Clostridiaceae</taxon>
        <taxon>Clostridium</taxon>
    </lineage>
</organism>
<evidence type="ECO:0000256" key="2">
    <source>
        <dbReference type="ARBA" id="ARBA00023295"/>
    </source>
</evidence>
<dbReference type="SMART" id="SM00642">
    <property type="entry name" value="Aamy"/>
    <property type="match status" value="1"/>
</dbReference>
<dbReference type="InterPro" id="IPR013783">
    <property type="entry name" value="Ig-like_fold"/>
</dbReference>
<dbReference type="Gene3D" id="2.60.40.10">
    <property type="entry name" value="Immunoglobulins"/>
    <property type="match status" value="1"/>
</dbReference>
<dbReference type="InterPro" id="IPR006047">
    <property type="entry name" value="GH13_cat_dom"/>
</dbReference>
<dbReference type="PANTHER" id="PTHR10357:SF210">
    <property type="entry name" value="MALTODEXTRIN GLUCOSIDASE"/>
    <property type="match status" value="1"/>
</dbReference>
<dbReference type="PANTHER" id="PTHR10357">
    <property type="entry name" value="ALPHA-AMYLASE FAMILY MEMBER"/>
    <property type="match status" value="1"/>
</dbReference>
<gene>
    <name evidence="4" type="ORF">HBE96_24730</name>
</gene>
<dbReference type="SUPFAM" id="SSF51445">
    <property type="entry name" value="(Trans)glycosidases"/>
    <property type="match status" value="1"/>
</dbReference>
<reference evidence="4 5" key="1">
    <citation type="submission" date="2020-06" db="EMBL/GenBank/DDBJ databases">
        <title>Complete Genome Sequence of Clostridium muelleri sp. nov. P21T, an Acid-Alcohol Producing Acetogen Isolated from Old Hay.</title>
        <authorList>
            <person name="Duncan K.E."/>
            <person name="Tanner R.S."/>
        </authorList>
    </citation>
    <scope>NUCLEOTIDE SEQUENCE [LARGE SCALE GENOMIC DNA]</scope>
    <source>
        <strain evidence="4 5">P21</strain>
    </source>
</reference>
<dbReference type="CDD" id="cd11338">
    <property type="entry name" value="AmyAc_CMD"/>
    <property type="match status" value="1"/>
</dbReference>
<dbReference type="InterPro" id="IPR045857">
    <property type="entry name" value="O16G_dom_2"/>
</dbReference>
<dbReference type="GO" id="GO:0005975">
    <property type="term" value="P:carbohydrate metabolic process"/>
    <property type="evidence" value="ECO:0007669"/>
    <property type="project" value="InterPro"/>
</dbReference>
<evidence type="ECO:0000313" key="4">
    <source>
        <dbReference type="EMBL" id="NMM65787.1"/>
    </source>
</evidence>
<dbReference type="Pfam" id="PF00128">
    <property type="entry name" value="Alpha-amylase"/>
    <property type="match status" value="1"/>
</dbReference>
<feature type="domain" description="Glycosyl hydrolase family 13 catalytic" evidence="3">
    <location>
        <begin position="141"/>
        <end position="543"/>
    </location>
</feature>
<evidence type="ECO:0000256" key="1">
    <source>
        <dbReference type="ARBA" id="ARBA00022801"/>
    </source>
</evidence>
<dbReference type="SUPFAM" id="SSF81296">
    <property type="entry name" value="E set domains"/>
    <property type="match status" value="1"/>
</dbReference>
<name>A0A7Y0EME7_9CLOT</name>
<evidence type="ECO:0000259" key="3">
    <source>
        <dbReference type="SMART" id="SM00642"/>
    </source>
</evidence>
<dbReference type="RefSeq" id="WP_169300374.1">
    <property type="nucleotide sequence ID" value="NZ_JABBNI010000066.1"/>
</dbReference>